<comment type="caution">
    <text evidence="2">The sequence shown here is derived from an EMBL/GenBank/DDBJ whole genome shotgun (WGS) entry which is preliminary data.</text>
</comment>
<dbReference type="AlphaFoldDB" id="A0AAU9LNG6"/>
<feature type="compositionally biased region" description="Low complexity" evidence="1">
    <location>
        <begin position="68"/>
        <end position="95"/>
    </location>
</feature>
<keyword evidence="3" id="KW-1185">Reference proteome</keyword>
<gene>
    <name evidence="2" type="ORF">LVIROSA_LOCUS1911</name>
</gene>
<protein>
    <submittedName>
        <fullName evidence="2">Uncharacterized protein</fullName>
    </submittedName>
</protein>
<feature type="region of interest" description="Disordered" evidence="1">
    <location>
        <begin position="58"/>
        <end position="98"/>
    </location>
</feature>
<evidence type="ECO:0000313" key="3">
    <source>
        <dbReference type="Proteomes" id="UP001157418"/>
    </source>
</evidence>
<dbReference type="Proteomes" id="UP001157418">
    <property type="component" value="Unassembled WGS sequence"/>
</dbReference>
<dbReference type="PANTHER" id="PTHR31741:SF75">
    <property type="entry name" value="O-FUCOSYLTRANSFERASE FAMILY PROTEIN"/>
    <property type="match status" value="1"/>
</dbReference>
<feature type="compositionally biased region" description="Basic and acidic residues" evidence="1">
    <location>
        <begin position="233"/>
        <end position="248"/>
    </location>
</feature>
<sequence length="248" mass="28132">MRKLMLVFPNMGKEMLRRLIRIQMERNYCRSLKSQKKIKNMKKNVHLEQYLGTPRTIFGDNSDDSSADDNAIINSDSSTRTPSRNPSSSGESDSSIDSRRYEVKRNEGGGNNNMNSQFLGFKKTILLDKRLLVDLIDKYTNGILNWDEFSISVKPVHQERLGNPTKRLVISNKPKEEDYFYANPEECLQTSESYDEPIKVLASKSVYAAAAPVTSTTGLNMAPSEAATGSRSQHHDSRPHQLQDLLRE</sequence>
<feature type="region of interest" description="Disordered" evidence="1">
    <location>
        <begin position="217"/>
        <end position="248"/>
    </location>
</feature>
<accession>A0AAU9LNG6</accession>
<dbReference type="PANTHER" id="PTHR31741">
    <property type="entry name" value="OS02G0726500 PROTEIN-RELATED"/>
    <property type="match status" value="1"/>
</dbReference>
<evidence type="ECO:0000256" key="1">
    <source>
        <dbReference type="SAM" id="MobiDB-lite"/>
    </source>
</evidence>
<dbReference type="GO" id="GO:0005737">
    <property type="term" value="C:cytoplasm"/>
    <property type="evidence" value="ECO:0007669"/>
    <property type="project" value="TreeGrafter"/>
</dbReference>
<name>A0AAU9LNG6_9ASTR</name>
<evidence type="ECO:0000313" key="2">
    <source>
        <dbReference type="EMBL" id="CAH1413973.1"/>
    </source>
</evidence>
<dbReference type="EMBL" id="CAKMRJ010000001">
    <property type="protein sequence ID" value="CAH1413973.1"/>
    <property type="molecule type" value="Genomic_DNA"/>
</dbReference>
<reference evidence="2 3" key="1">
    <citation type="submission" date="2022-01" db="EMBL/GenBank/DDBJ databases">
        <authorList>
            <person name="Xiong W."/>
            <person name="Schranz E."/>
        </authorList>
    </citation>
    <scope>NUCLEOTIDE SEQUENCE [LARGE SCALE GENOMIC DNA]</scope>
</reference>
<organism evidence="2 3">
    <name type="scientific">Lactuca virosa</name>
    <dbReference type="NCBI Taxonomy" id="75947"/>
    <lineage>
        <taxon>Eukaryota</taxon>
        <taxon>Viridiplantae</taxon>
        <taxon>Streptophyta</taxon>
        <taxon>Embryophyta</taxon>
        <taxon>Tracheophyta</taxon>
        <taxon>Spermatophyta</taxon>
        <taxon>Magnoliopsida</taxon>
        <taxon>eudicotyledons</taxon>
        <taxon>Gunneridae</taxon>
        <taxon>Pentapetalae</taxon>
        <taxon>asterids</taxon>
        <taxon>campanulids</taxon>
        <taxon>Asterales</taxon>
        <taxon>Asteraceae</taxon>
        <taxon>Cichorioideae</taxon>
        <taxon>Cichorieae</taxon>
        <taxon>Lactucinae</taxon>
        <taxon>Lactuca</taxon>
    </lineage>
</organism>
<proteinExistence type="predicted"/>